<dbReference type="AlphaFoldDB" id="A0A1L9RZB9"/>
<keyword evidence="3" id="KW-1185">Reference proteome</keyword>
<feature type="region of interest" description="Disordered" evidence="1">
    <location>
        <begin position="311"/>
        <end position="382"/>
    </location>
</feature>
<organism evidence="2 3">
    <name type="scientific">Aspergillus wentii DTO 134E9</name>
    <dbReference type="NCBI Taxonomy" id="1073089"/>
    <lineage>
        <taxon>Eukaryota</taxon>
        <taxon>Fungi</taxon>
        <taxon>Dikarya</taxon>
        <taxon>Ascomycota</taxon>
        <taxon>Pezizomycotina</taxon>
        <taxon>Eurotiomycetes</taxon>
        <taxon>Eurotiomycetidae</taxon>
        <taxon>Eurotiales</taxon>
        <taxon>Aspergillaceae</taxon>
        <taxon>Aspergillus</taxon>
        <taxon>Aspergillus subgen. Cremei</taxon>
    </lineage>
</organism>
<sequence length="382" mass="42500">MDSKTHSCTETPINIWPNAYHLEHSPLDYPEPLQLHGDKIMTPTSQQPLSLAADAASGRPFHAGSLSLHDYRKCLSQDDESIFYHGGKTLKRKNGAVNLQQDQTSSCLYPVSVSSSISNPPPLSPSYSLSVMSQRSEQELEGLDGFLLSSSGPTDIRTPIATLNTFRDRLGTPPFEPSFPSHNKTRSDSVLFDLKQSKTTMCHQGALFEILNPRESLKLARIVSYIEDVDCASFDSTDNHRNSRFSATTATTVLFDDPDSPIIQLDGLADIPAQDVYLDELDETNPLESTKTNEVQQKAHLDLVGDLPYNPIPSISERLQPTTTTQNPNPHTTSPIYANFHPTPPLRFEHEDDDENIDDNNDDEIGEPGHPIHEENDITRQR</sequence>
<dbReference type="Proteomes" id="UP000184383">
    <property type="component" value="Unassembled WGS sequence"/>
</dbReference>
<evidence type="ECO:0000256" key="1">
    <source>
        <dbReference type="SAM" id="MobiDB-lite"/>
    </source>
</evidence>
<dbReference type="GeneID" id="63748185"/>
<name>A0A1L9RZB9_ASPWE</name>
<dbReference type="VEuPathDB" id="FungiDB:ASPWEDRAFT_22452"/>
<gene>
    <name evidence="2" type="ORF">ASPWEDRAFT_22452</name>
</gene>
<evidence type="ECO:0000313" key="2">
    <source>
        <dbReference type="EMBL" id="OJJ40255.1"/>
    </source>
</evidence>
<feature type="compositionally biased region" description="Acidic residues" evidence="1">
    <location>
        <begin position="351"/>
        <end position="366"/>
    </location>
</feature>
<protein>
    <submittedName>
        <fullName evidence="2">Uncharacterized protein</fullName>
    </submittedName>
</protein>
<dbReference type="RefSeq" id="XP_040693931.1">
    <property type="nucleotide sequence ID" value="XM_040832337.1"/>
</dbReference>
<evidence type="ECO:0000313" key="3">
    <source>
        <dbReference type="Proteomes" id="UP000184383"/>
    </source>
</evidence>
<proteinExistence type="predicted"/>
<dbReference type="OrthoDB" id="4315400at2759"/>
<accession>A0A1L9RZB9</accession>
<dbReference type="EMBL" id="KV878209">
    <property type="protein sequence ID" value="OJJ40255.1"/>
    <property type="molecule type" value="Genomic_DNA"/>
</dbReference>
<reference evidence="3" key="1">
    <citation type="journal article" date="2017" name="Genome Biol.">
        <title>Comparative genomics reveals high biological diversity and specific adaptations in the industrially and medically important fungal genus Aspergillus.</title>
        <authorList>
            <person name="de Vries R.P."/>
            <person name="Riley R."/>
            <person name="Wiebenga A."/>
            <person name="Aguilar-Osorio G."/>
            <person name="Amillis S."/>
            <person name="Uchima C.A."/>
            <person name="Anderluh G."/>
            <person name="Asadollahi M."/>
            <person name="Askin M."/>
            <person name="Barry K."/>
            <person name="Battaglia E."/>
            <person name="Bayram O."/>
            <person name="Benocci T."/>
            <person name="Braus-Stromeyer S.A."/>
            <person name="Caldana C."/>
            <person name="Canovas D."/>
            <person name="Cerqueira G.C."/>
            <person name="Chen F."/>
            <person name="Chen W."/>
            <person name="Choi C."/>
            <person name="Clum A."/>
            <person name="Dos Santos R.A."/>
            <person name="Damasio A.R."/>
            <person name="Diallinas G."/>
            <person name="Emri T."/>
            <person name="Fekete E."/>
            <person name="Flipphi M."/>
            <person name="Freyberg S."/>
            <person name="Gallo A."/>
            <person name="Gournas C."/>
            <person name="Habgood R."/>
            <person name="Hainaut M."/>
            <person name="Harispe M.L."/>
            <person name="Henrissat B."/>
            <person name="Hilden K.S."/>
            <person name="Hope R."/>
            <person name="Hossain A."/>
            <person name="Karabika E."/>
            <person name="Karaffa L."/>
            <person name="Karanyi Z."/>
            <person name="Krasevec N."/>
            <person name="Kuo A."/>
            <person name="Kusch H."/>
            <person name="LaButti K."/>
            <person name="Lagendijk E.L."/>
            <person name="Lapidus A."/>
            <person name="Levasseur A."/>
            <person name="Lindquist E."/>
            <person name="Lipzen A."/>
            <person name="Logrieco A.F."/>
            <person name="MacCabe A."/>
            <person name="Maekelae M.R."/>
            <person name="Malavazi I."/>
            <person name="Melin P."/>
            <person name="Meyer V."/>
            <person name="Mielnichuk N."/>
            <person name="Miskei M."/>
            <person name="Molnar A.P."/>
            <person name="Mule G."/>
            <person name="Ngan C.Y."/>
            <person name="Orejas M."/>
            <person name="Orosz E."/>
            <person name="Ouedraogo J.P."/>
            <person name="Overkamp K.M."/>
            <person name="Park H.-S."/>
            <person name="Perrone G."/>
            <person name="Piumi F."/>
            <person name="Punt P.J."/>
            <person name="Ram A.F."/>
            <person name="Ramon A."/>
            <person name="Rauscher S."/>
            <person name="Record E."/>
            <person name="Riano-Pachon D.M."/>
            <person name="Robert V."/>
            <person name="Roehrig J."/>
            <person name="Ruller R."/>
            <person name="Salamov A."/>
            <person name="Salih N.S."/>
            <person name="Samson R.A."/>
            <person name="Sandor E."/>
            <person name="Sanguinetti M."/>
            <person name="Schuetze T."/>
            <person name="Sepcic K."/>
            <person name="Shelest E."/>
            <person name="Sherlock G."/>
            <person name="Sophianopoulou V."/>
            <person name="Squina F.M."/>
            <person name="Sun H."/>
            <person name="Susca A."/>
            <person name="Todd R.B."/>
            <person name="Tsang A."/>
            <person name="Unkles S.E."/>
            <person name="van de Wiele N."/>
            <person name="van Rossen-Uffink D."/>
            <person name="Oliveira J.V."/>
            <person name="Vesth T.C."/>
            <person name="Visser J."/>
            <person name="Yu J.-H."/>
            <person name="Zhou M."/>
            <person name="Andersen M.R."/>
            <person name="Archer D.B."/>
            <person name="Baker S.E."/>
            <person name="Benoit I."/>
            <person name="Brakhage A.A."/>
            <person name="Braus G.H."/>
            <person name="Fischer R."/>
            <person name="Frisvad J.C."/>
            <person name="Goldman G.H."/>
            <person name="Houbraken J."/>
            <person name="Oakley B."/>
            <person name="Pocsi I."/>
            <person name="Scazzocchio C."/>
            <person name="Seiboth B."/>
            <person name="vanKuyk P.A."/>
            <person name="Wortman J."/>
            <person name="Dyer P.S."/>
            <person name="Grigoriev I.V."/>
        </authorList>
    </citation>
    <scope>NUCLEOTIDE SEQUENCE [LARGE SCALE GENOMIC DNA]</scope>
    <source>
        <strain evidence="3">DTO 134E9</strain>
    </source>
</reference>
<feature type="compositionally biased region" description="Low complexity" evidence="1">
    <location>
        <begin position="320"/>
        <end position="333"/>
    </location>
</feature>
<feature type="compositionally biased region" description="Basic and acidic residues" evidence="1">
    <location>
        <begin position="370"/>
        <end position="382"/>
    </location>
</feature>